<feature type="chain" id="PRO_5032612594" evidence="1">
    <location>
        <begin position="21"/>
        <end position="266"/>
    </location>
</feature>
<dbReference type="Proteomes" id="UP000565723">
    <property type="component" value="Unassembled WGS sequence"/>
</dbReference>
<name>A0A850LGU7_9RHOB</name>
<dbReference type="EMBL" id="JABXIY010000022">
    <property type="protein sequence ID" value="NVK96967.1"/>
    <property type="molecule type" value="Genomic_DNA"/>
</dbReference>
<protein>
    <submittedName>
        <fullName evidence="2">DUF4198 domain-containing protein</fullName>
    </submittedName>
</protein>
<dbReference type="InterPro" id="IPR019613">
    <property type="entry name" value="DUF4198"/>
</dbReference>
<evidence type="ECO:0000313" key="2">
    <source>
        <dbReference type="EMBL" id="NVK96967.1"/>
    </source>
</evidence>
<accession>A0A850LGU7</accession>
<feature type="signal peptide" evidence="1">
    <location>
        <begin position="1"/>
        <end position="20"/>
    </location>
</feature>
<evidence type="ECO:0000256" key="1">
    <source>
        <dbReference type="SAM" id="SignalP"/>
    </source>
</evidence>
<evidence type="ECO:0000313" key="3">
    <source>
        <dbReference type="Proteomes" id="UP000565723"/>
    </source>
</evidence>
<sequence>MFRILVPLLCLMFSAAPGLSHEFWIEPNEYQVETGAELVADLRVGERFEGASQVFFPDRAPRSEIRVGDEIRPYTGRMGDIPAIRLVADTPGLWVLVHETSPSTVKYKEWQKFADFAAHKDIPDIEAWHIARGLPRQDFFETYTRHVKALVGVGAAAGGDGETGMETEFIALTNPYTDDLSGGMRVRLLYQGKPRPDAQVEIFDRAPDGTVSVHLARTDTVGIASVPVAPGHDYLLDAVVLRPAPEAERAVWQSLWAGLSFAVPIR</sequence>
<reference evidence="2 3" key="1">
    <citation type="journal article" date="2020" name="Proc. Natl. Acad. Sci. U.S.A.">
        <title>Ecological drivers of bacterial community assembly in synthetic phycospheres.</title>
        <authorList>
            <person name="Fu H."/>
            <person name="Uchimiya M."/>
            <person name="Gore J."/>
            <person name="Moran M.A."/>
        </authorList>
    </citation>
    <scope>NUCLEOTIDE SEQUENCE [LARGE SCALE GENOMIC DNA]</scope>
    <source>
        <strain evidence="2">HF-Din03</strain>
    </source>
</reference>
<organism evidence="2 3">
    <name type="scientific">Ruegeria pomeroyi</name>
    <dbReference type="NCBI Taxonomy" id="89184"/>
    <lineage>
        <taxon>Bacteria</taxon>
        <taxon>Pseudomonadati</taxon>
        <taxon>Pseudomonadota</taxon>
        <taxon>Alphaproteobacteria</taxon>
        <taxon>Rhodobacterales</taxon>
        <taxon>Roseobacteraceae</taxon>
        <taxon>Ruegeria</taxon>
    </lineage>
</organism>
<dbReference type="AlphaFoldDB" id="A0A850LGU7"/>
<keyword evidence="1" id="KW-0732">Signal</keyword>
<dbReference type="Pfam" id="PF10670">
    <property type="entry name" value="DUF4198"/>
    <property type="match status" value="1"/>
</dbReference>
<comment type="caution">
    <text evidence="2">The sequence shown here is derived from an EMBL/GenBank/DDBJ whole genome shotgun (WGS) entry which is preliminary data.</text>
</comment>
<gene>
    <name evidence="2" type="ORF">HW564_08580</name>
</gene>
<proteinExistence type="predicted"/>
<dbReference type="RefSeq" id="WP_044028268.1">
    <property type="nucleotide sequence ID" value="NZ_CP076685.1"/>
</dbReference>